<proteinExistence type="predicted"/>
<dbReference type="STRING" id="39060.SAMN05660706_11553"/>
<dbReference type="InterPro" id="IPR011991">
    <property type="entry name" value="ArsR-like_HTH"/>
</dbReference>
<evidence type="ECO:0000256" key="4">
    <source>
        <dbReference type="ARBA" id="ARBA00058938"/>
    </source>
</evidence>
<dbReference type="PROSITE" id="PS51078">
    <property type="entry name" value="ICLR_ED"/>
    <property type="match status" value="1"/>
</dbReference>
<evidence type="ECO:0000256" key="5">
    <source>
        <dbReference type="ARBA" id="ARBA00070406"/>
    </source>
</evidence>
<evidence type="ECO:0000313" key="9">
    <source>
        <dbReference type="Proteomes" id="UP000199584"/>
    </source>
</evidence>
<accession>A0A1I6DQX9</accession>
<dbReference type="InterPro" id="IPR050707">
    <property type="entry name" value="HTH_MetabolicPath_Reg"/>
</dbReference>
<dbReference type="InterPro" id="IPR036388">
    <property type="entry name" value="WH-like_DNA-bd_sf"/>
</dbReference>
<feature type="domain" description="HTH iclR-type" evidence="6">
    <location>
        <begin position="17"/>
        <end position="77"/>
    </location>
</feature>
<dbReference type="SMART" id="SM00346">
    <property type="entry name" value="HTH_ICLR"/>
    <property type="match status" value="1"/>
</dbReference>
<dbReference type="InterPro" id="IPR036390">
    <property type="entry name" value="WH_DNA-bd_sf"/>
</dbReference>
<keyword evidence="3" id="KW-0804">Transcription</keyword>
<dbReference type="RefSeq" id="WP_092483692.1">
    <property type="nucleotide sequence ID" value="NZ_FOYM01000015.1"/>
</dbReference>
<dbReference type="AlphaFoldDB" id="A0A1I6DQX9"/>
<dbReference type="CDD" id="cd00090">
    <property type="entry name" value="HTH_ARSR"/>
    <property type="match status" value="1"/>
</dbReference>
<dbReference type="SUPFAM" id="SSF46785">
    <property type="entry name" value="Winged helix' DNA-binding domain"/>
    <property type="match status" value="1"/>
</dbReference>
<protein>
    <recommendedName>
        <fullName evidence="5">Glycerol operon regulatory protein</fullName>
    </recommendedName>
</protein>
<dbReference type="OrthoDB" id="9791752at2"/>
<dbReference type="PROSITE" id="PS51077">
    <property type="entry name" value="HTH_ICLR"/>
    <property type="match status" value="1"/>
</dbReference>
<evidence type="ECO:0000259" key="7">
    <source>
        <dbReference type="PROSITE" id="PS51078"/>
    </source>
</evidence>
<dbReference type="GO" id="GO:0003700">
    <property type="term" value="F:DNA-binding transcription factor activity"/>
    <property type="evidence" value="ECO:0007669"/>
    <property type="project" value="TreeGrafter"/>
</dbReference>
<dbReference type="InterPro" id="IPR014757">
    <property type="entry name" value="Tscrpt_reg_IclR_C"/>
</dbReference>
<feature type="domain" description="IclR-ED" evidence="7">
    <location>
        <begin position="78"/>
        <end position="261"/>
    </location>
</feature>
<keyword evidence="2" id="KW-0238">DNA-binding</keyword>
<dbReference type="PANTHER" id="PTHR30136">
    <property type="entry name" value="HELIX-TURN-HELIX TRANSCRIPTIONAL REGULATOR, ICLR FAMILY"/>
    <property type="match status" value="1"/>
</dbReference>
<dbReference type="Pfam" id="PF01614">
    <property type="entry name" value="IclR_C"/>
    <property type="match status" value="1"/>
</dbReference>
<dbReference type="Proteomes" id="UP000199584">
    <property type="component" value="Unassembled WGS sequence"/>
</dbReference>
<dbReference type="GO" id="GO:0045892">
    <property type="term" value="P:negative regulation of DNA-templated transcription"/>
    <property type="evidence" value="ECO:0007669"/>
    <property type="project" value="TreeGrafter"/>
</dbReference>
<dbReference type="Gene3D" id="1.10.10.10">
    <property type="entry name" value="Winged helix-like DNA-binding domain superfamily/Winged helix DNA-binding domain"/>
    <property type="match status" value="1"/>
</dbReference>
<dbReference type="GO" id="GO:0003677">
    <property type="term" value="F:DNA binding"/>
    <property type="evidence" value="ECO:0007669"/>
    <property type="project" value="UniProtKB-KW"/>
</dbReference>
<evidence type="ECO:0000259" key="6">
    <source>
        <dbReference type="PROSITE" id="PS51077"/>
    </source>
</evidence>
<evidence type="ECO:0000313" key="8">
    <source>
        <dbReference type="EMBL" id="SFR07844.1"/>
    </source>
</evidence>
<dbReference type="Pfam" id="PF09339">
    <property type="entry name" value="HTH_IclR"/>
    <property type="match status" value="1"/>
</dbReference>
<dbReference type="FunFam" id="1.10.10.10:FF:000056">
    <property type="entry name" value="IclR family transcriptional regulator"/>
    <property type="match status" value="1"/>
</dbReference>
<dbReference type="SUPFAM" id="SSF55781">
    <property type="entry name" value="GAF domain-like"/>
    <property type="match status" value="1"/>
</dbReference>
<dbReference type="PANTHER" id="PTHR30136:SF24">
    <property type="entry name" value="HTH-TYPE TRANSCRIPTIONAL REPRESSOR ALLR"/>
    <property type="match status" value="1"/>
</dbReference>
<gene>
    <name evidence="8" type="ORF">SAMN05660706_11553</name>
</gene>
<name>A0A1I6DQX9_9FIRM</name>
<dbReference type="InterPro" id="IPR005471">
    <property type="entry name" value="Tscrpt_reg_IclR_N"/>
</dbReference>
<evidence type="ECO:0000256" key="1">
    <source>
        <dbReference type="ARBA" id="ARBA00023015"/>
    </source>
</evidence>
<evidence type="ECO:0000256" key="2">
    <source>
        <dbReference type="ARBA" id="ARBA00023125"/>
    </source>
</evidence>
<dbReference type="InterPro" id="IPR029016">
    <property type="entry name" value="GAF-like_dom_sf"/>
</dbReference>
<dbReference type="Gene3D" id="3.30.450.40">
    <property type="match status" value="1"/>
</dbReference>
<evidence type="ECO:0000256" key="3">
    <source>
        <dbReference type="ARBA" id="ARBA00023163"/>
    </source>
</evidence>
<keyword evidence="1" id="KW-0805">Transcription regulation</keyword>
<reference evidence="9" key="1">
    <citation type="submission" date="2016-10" db="EMBL/GenBank/DDBJ databases">
        <authorList>
            <person name="Varghese N."/>
            <person name="Submissions S."/>
        </authorList>
    </citation>
    <scope>NUCLEOTIDE SEQUENCE [LARGE SCALE GENOMIC DNA]</scope>
    <source>
        <strain evidence="9">DSM 3669</strain>
    </source>
</reference>
<comment type="function">
    <text evidence="4">May be an activator protein for the gylABX operon.</text>
</comment>
<dbReference type="EMBL" id="FOYM01000015">
    <property type="protein sequence ID" value="SFR07844.1"/>
    <property type="molecule type" value="Genomic_DNA"/>
</dbReference>
<keyword evidence="9" id="KW-1185">Reference proteome</keyword>
<organism evidence="8 9">
    <name type="scientific">Desulfoscipio geothermicus DSM 3669</name>
    <dbReference type="NCBI Taxonomy" id="1121426"/>
    <lineage>
        <taxon>Bacteria</taxon>
        <taxon>Bacillati</taxon>
        <taxon>Bacillota</taxon>
        <taxon>Clostridia</taxon>
        <taxon>Eubacteriales</taxon>
        <taxon>Desulfallaceae</taxon>
        <taxon>Desulfoscipio</taxon>
    </lineage>
</organism>
<sequence>MGRTKSRSGAVKGSNTIQSLERAIMILEYLRKGPTSLSELNRELGLHKSTIFGLLQTLAKHNYVHQEGKTGHYSLGYRVLALGGAFLENCDLRQAAAPYLQQLVDEHRETVHLVIMEDGQVVYVDKIDSSQSIRIVSRIGRRLPAHCTGVGKAILAFLPEETVKLIVKKHGLPGFTANTITTWEELVTELARIREEGVAFDREEIEEGLCCVAAPIVGYGHYPVGALSVSGPTLRMTEDKMSCVAKSLKEVAREISRQMGQNVKLDGYDRI</sequence>